<name>A0ABW5KTU2_9FLAO</name>
<keyword evidence="1" id="KW-0732">Signal</keyword>
<organism evidence="2 3">
    <name type="scientific">Bizionia sediminis</name>
    <dbReference type="NCBI Taxonomy" id="1737064"/>
    <lineage>
        <taxon>Bacteria</taxon>
        <taxon>Pseudomonadati</taxon>
        <taxon>Bacteroidota</taxon>
        <taxon>Flavobacteriia</taxon>
        <taxon>Flavobacteriales</taxon>
        <taxon>Flavobacteriaceae</taxon>
        <taxon>Bizionia</taxon>
    </lineage>
</organism>
<gene>
    <name evidence="2" type="ORF">ACFSQP_08520</name>
</gene>
<evidence type="ECO:0000313" key="3">
    <source>
        <dbReference type="Proteomes" id="UP001597472"/>
    </source>
</evidence>
<dbReference type="NCBIfam" id="TIGR01200">
    <property type="entry name" value="GLPGLI"/>
    <property type="match status" value="1"/>
</dbReference>
<feature type="signal peptide" evidence="1">
    <location>
        <begin position="1"/>
        <end position="18"/>
    </location>
</feature>
<accession>A0ABW5KTU2</accession>
<dbReference type="Pfam" id="PF09697">
    <property type="entry name" value="Porph_ging"/>
    <property type="match status" value="1"/>
</dbReference>
<dbReference type="Proteomes" id="UP001597472">
    <property type="component" value="Unassembled WGS sequence"/>
</dbReference>
<dbReference type="RefSeq" id="WP_376893420.1">
    <property type="nucleotide sequence ID" value="NZ_JBHULS010000003.1"/>
</dbReference>
<protein>
    <submittedName>
        <fullName evidence="2">GLPGLI family protein</fullName>
    </submittedName>
</protein>
<feature type="chain" id="PRO_5047463085" evidence="1">
    <location>
        <begin position="19"/>
        <end position="274"/>
    </location>
</feature>
<evidence type="ECO:0000256" key="1">
    <source>
        <dbReference type="SAM" id="SignalP"/>
    </source>
</evidence>
<dbReference type="InterPro" id="IPR005901">
    <property type="entry name" value="GLPGLI"/>
</dbReference>
<reference evidence="3" key="1">
    <citation type="journal article" date="2019" name="Int. J. Syst. Evol. Microbiol.">
        <title>The Global Catalogue of Microorganisms (GCM) 10K type strain sequencing project: providing services to taxonomists for standard genome sequencing and annotation.</title>
        <authorList>
            <consortium name="The Broad Institute Genomics Platform"/>
            <consortium name="The Broad Institute Genome Sequencing Center for Infectious Disease"/>
            <person name="Wu L."/>
            <person name="Ma J."/>
        </authorList>
    </citation>
    <scope>NUCLEOTIDE SEQUENCE [LARGE SCALE GENOMIC DNA]</scope>
    <source>
        <strain evidence="3">KCTC 42587</strain>
    </source>
</reference>
<keyword evidence="3" id="KW-1185">Reference proteome</keyword>
<comment type="caution">
    <text evidence="2">The sequence shown here is derived from an EMBL/GenBank/DDBJ whole genome shotgun (WGS) entry which is preliminary data.</text>
</comment>
<evidence type="ECO:0000313" key="2">
    <source>
        <dbReference type="EMBL" id="MFD2551858.1"/>
    </source>
</evidence>
<proteinExistence type="predicted"/>
<dbReference type="EMBL" id="JBHULS010000003">
    <property type="protein sequence ID" value="MFD2551858.1"/>
    <property type="molecule type" value="Genomic_DNA"/>
</dbReference>
<sequence length="274" mass="32277">MKNLYIVVFLLGCFCSNAQNTYGEIFYNFNLNFNYCIDNYEYKATLVFNDFTSVFNYNSSKLEGEYQVDLTCGHLHNENHTTITRYVFEDDGQKTYYNKTTNKLYSQQLLEYNYLIWVQDDGIDFNWKITNETKKIGTYLAYKAQTNFRGRLYNAWFTYGIPLSYGPWKFHGLPGLILEIKDEFNQIHITANTIKITKNSSDQIAWPEVKEALGIEEFLNQKYLLYQDKIETQKAVLANKGSGFSKRFKPQPYYSIEFLDSQIELLQAIIYQVE</sequence>